<dbReference type="Proteomes" id="UP001055091">
    <property type="component" value="Unassembled WGS sequence"/>
</dbReference>
<evidence type="ECO:0000256" key="1">
    <source>
        <dbReference type="ARBA" id="ARBA00009437"/>
    </source>
</evidence>
<dbReference type="RefSeq" id="WP_118040725.1">
    <property type="nucleotide sequence ID" value="NZ_BQNJ01000001.1"/>
</dbReference>
<dbReference type="SUPFAM" id="SSF46785">
    <property type="entry name" value="Winged helix' DNA-binding domain"/>
    <property type="match status" value="1"/>
</dbReference>
<evidence type="ECO:0000256" key="2">
    <source>
        <dbReference type="ARBA" id="ARBA00023015"/>
    </source>
</evidence>
<dbReference type="EMBL" id="BQNJ01000001">
    <property type="protein sequence ID" value="GKG99361.1"/>
    <property type="molecule type" value="Genomic_DNA"/>
</dbReference>
<dbReference type="Gene3D" id="1.10.10.10">
    <property type="entry name" value="Winged helix-like DNA-binding domain superfamily/Winged helix DNA-binding domain"/>
    <property type="match status" value="1"/>
</dbReference>
<gene>
    <name evidence="5" type="ORF">CE91St55_13430</name>
</gene>
<dbReference type="SUPFAM" id="SSF53850">
    <property type="entry name" value="Periplasmic binding protein-like II"/>
    <property type="match status" value="1"/>
</dbReference>
<dbReference type="InterPro" id="IPR000847">
    <property type="entry name" value="LysR_HTH_N"/>
</dbReference>
<dbReference type="PANTHER" id="PTHR30126">
    <property type="entry name" value="HTH-TYPE TRANSCRIPTIONAL REGULATOR"/>
    <property type="match status" value="1"/>
</dbReference>
<dbReference type="CDD" id="cd05466">
    <property type="entry name" value="PBP2_LTTR_substrate"/>
    <property type="match status" value="1"/>
</dbReference>
<evidence type="ECO:0000259" key="4">
    <source>
        <dbReference type="PROSITE" id="PS50931"/>
    </source>
</evidence>
<keyword evidence="2" id="KW-0805">Transcription regulation</keyword>
<evidence type="ECO:0000256" key="3">
    <source>
        <dbReference type="ARBA" id="ARBA00023163"/>
    </source>
</evidence>
<evidence type="ECO:0000313" key="5">
    <source>
        <dbReference type="EMBL" id="GKG99361.1"/>
    </source>
</evidence>
<name>A0AA37NIJ1_9FIRM</name>
<keyword evidence="3" id="KW-0804">Transcription</keyword>
<dbReference type="PROSITE" id="PS50931">
    <property type="entry name" value="HTH_LYSR"/>
    <property type="match status" value="1"/>
</dbReference>
<feature type="domain" description="HTH lysR-type" evidence="4">
    <location>
        <begin position="1"/>
        <end position="57"/>
    </location>
</feature>
<dbReference type="PANTHER" id="PTHR30126:SF96">
    <property type="entry name" value="TRANSCRIPTIONAL REGULATORY PROTEIN, LYSR FAMILY"/>
    <property type="match status" value="1"/>
</dbReference>
<comment type="caution">
    <text evidence="5">The sequence shown here is derived from an EMBL/GenBank/DDBJ whole genome shotgun (WGS) entry which is preliminary data.</text>
</comment>
<reference evidence="5" key="1">
    <citation type="submission" date="2022-01" db="EMBL/GenBank/DDBJ databases">
        <title>Novel bile acid biosynthetic pathways are enriched in the microbiome of centenarians.</title>
        <authorList>
            <person name="Sato Y."/>
            <person name="Atarashi K."/>
            <person name="Plichta R.D."/>
            <person name="Arai Y."/>
            <person name="Sasajima S."/>
            <person name="Kearney M.S."/>
            <person name="Suda W."/>
            <person name="Takeshita K."/>
            <person name="Sasaki T."/>
            <person name="Okamoto S."/>
            <person name="Skelly N.A."/>
            <person name="Okamura Y."/>
            <person name="Vlamakis H."/>
            <person name="Li Y."/>
            <person name="Tanoue T."/>
            <person name="Takei H."/>
            <person name="Nittono H."/>
            <person name="Narushima S."/>
            <person name="Irie J."/>
            <person name="Itoh H."/>
            <person name="Moriya K."/>
            <person name="Sugiura Y."/>
            <person name="Suematsu M."/>
            <person name="Moritoki N."/>
            <person name="Shibata S."/>
            <person name="Littman R.D."/>
            <person name="Fischbach A.M."/>
            <person name="Uwamino Y."/>
            <person name="Inoue T."/>
            <person name="Honda A."/>
            <person name="Hattori M."/>
            <person name="Murai T."/>
            <person name="Xavier J.R."/>
            <person name="Hirose N."/>
            <person name="Honda K."/>
        </authorList>
    </citation>
    <scope>NUCLEOTIDE SEQUENCE</scope>
    <source>
        <strain evidence="5">CE91-St55</strain>
    </source>
</reference>
<dbReference type="PRINTS" id="PR00039">
    <property type="entry name" value="HTHLYSR"/>
</dbReference>
<dbReference type="Gene3D" id="3.40.190.290">
    <property type="match status" value="1"/>
</dbReference>
<dbReference type="Pfam" id="PF00126">
    <property type="entry name" value="HTH_1"/>
    <property type="match status" value="1"/>
</dbReference>
<protein>
    <recommendedName>
        <fullName evidence="4">HTH lysR-type domain-containing protein</fullName>
    </recommendedName>
</protein>
<dbReference type="AlphaFoldDB" id="A0AA37NIJ1"/>
<sequence length="307" mass="35659">MAYPSLEFFLVIAKYKSLTKASQELFVTQQNLSSYLKRLESYYGLELFTRHPKFELTEFGKILYQEALEIQNIYQRIDVSKKSYTSNCELRLGCRAAHPNDYVDLLPLQKYKAAHPQVKFIFTEYTSSLSIQKVQEGSLDFAFSSSYVNCDSDSSLLRVTMRKDHCYVLIHVDLLLQYFPENLEEKIACWKSGIALRELNGVPYFSLTKTKSYNKMDVMNDYLRKNNLIESKMGECYSRAGALNMCRHAMCYFVSGDPEPESDDFFSFPVIEPDTAISLYCYCNSHVLNRPYINDFWNIIKTASLKE</sequence>
<evidence type="ECO:0000313" key="6">
    <source>
        <dbReference type="Proteomes" id="UP001055091"/>
    </source>
</evidence>
<proteinExistence type="inferred from homology"/>
<dbReference type="GO" id="GO:0003700">
    <property type="term" value="F:DNA-binding transcription factor activity"/>
    <property type="evidence" value="ECO:0007669"/>
    <property type="project" value="InterPro"/>
</dbReference>
<dbReference type="InterPro" id="IPR036388">
    <property type="entry name" value="WH-like_DNA-bd_sf"/>
</dbReference>
<comment type="similarity">
    <text evidence="1">Belongs to the LysR transcriptional regulatory family.</text>
</comment>
<dbReference type="InterPro" id="IPR036390">
    <property type="entry name" value="WH_DNA-bd_sf"/>
</dbReference>
<accession>A0AA37NIJ1</accession>
<organism evidence="5 6">
    <name type="scientific">Hungatella hathewayi</name>
    <dbReference type="NCBI Taxonomy" id="154046"/>
    <lineage>
        <taxon>Bacteria</taxon>
        <taxon>Bacillati</taxon>
        <taxon>Bacillota</taxon>
        <taxon>Clostridia</taxon>
        <taxon>Lachnospirales</taxon>
        <taxon>Lachnospiraceae</taxon>
        <taxon>Hungatella</taxon>
    </lineage>
</organism>